<evidence type="ECO:0000313" key="1">
    <source>
        <dbReference type="EMBL" id="KAK4824227.1"/>
    </source>
</evidence>
<dbReference type="EMBL" id="JAUNZN010000003">
    <property type="protein sequence ID" value="KAK4824227.1"/>
    <property type="molecule type" value="Genomic_DNA"/>
</dbReference>
<dbReference type="Proteomes" id="UP001333110">
    <property type="component" value="Unassembled WGS sequence"/>
</dbReference>
<sequence length="489" mass="54442">MIMRLEHISREERLRELGMVSLKRRLRGDPINVCKYLMEGNEEGTRLFSVVPTGRTRGNGHKLKRSGQTLALVAQKGGGVYIHRDIQNPTGHSPGQPTLADWVNRFREALNSTEKEHGLLCCFCLTGQQTFVQAPNEQAQTNYNQSEHLCWALTAAQYPSQFGFALCSLLPEFHDGVIKTHFTEKLGKYYIAFGASPNRQQPVQSQRGFLPPQGAGMVEKPKQGNGAVPVENGQREGKADGRPLLWRGLSYAGTAHQSRRAREKRQGAESCPATSSVVALDRLVGLRSGGGYLSLDHFFHPVDCEAGCRNTGVDTSKWAGDVVWRLSYALSASCTPLCQGSYVLRLHSERCVQVPGDTTGDTTGNVLQEKQQRGSFEEHCFEGCKQVPWCVGNGWRCWCTRAGGDCLLLGQFGRVLTHTGEAARSIDWIHVKFLAELFYKFISTENFVIDVCIKKLWTQDGEALEQALEMAFQILFCLLNGEWIVSRVQ</sequence>
<comment type="caution">
    <text evidence="1">The sequence shown here is derived from an EMBL/GenBank/DDBJ whole genome shotgun (WGS) entry which is preliminary data.</text>
</comment>
<keyword evidence="2" id="KW-1185">Reference proteome</keyword>
<accession>A0AAN7NXV8</accession>
<dbReference type="AlphaFoldDB" id="A0AAN7NXV8"/>
<feature type="non-terminal residue" evidence="1">
    <location>
        <position position="489"/>
    </location>
</feature>
<protein>
    <submittedName>
        <fullName evidence="1">Uncharacterized protein</fullName>
    </submittedName>
</protein>
<proteinExistence type="predicted"/>
<reference evidence="1 2" key="1">
    <citation type="journal article" date="2023" name="J. Hered.">
        <title>Chromosome-level genome of the wood stork (Mycteria americana) provides insight into avian chromosome evolution.</title>
        <authorList>
            <person name="Flamio R. Jr."/>
            <person name="Ramstad K.M."/>
        </authorList>
    </citation>
    <scope>NUCLEOTIDE SEQUENCE [LARGE SCALE GENOMIC DNA]</scope>
    <source>
        <strain evidence="1">JAX WOST 10</strain>
    </source>
</reference>
<evidence type="ECO:0000313" key="2">
    <source>
        <dbReference type="Proteomes" id="UP001333110"/>
    </source>
</evidence>
<gene>
    <name evidence="1" type="ORF">QYF61_012201</name>
</gene>
<organism evidence="1 2">
    <name type="scientific">Mycteria americana</name>
    <name type="common">Wood stork</name>
    <dbReference type="NCBI Taxonomy" id="33587"/>
    <lineage>
        <taxon>Eukaryota</taxon>
        <taxon>Metazoa</taxon>
        <taxon>Chordata</taxon>
        <taxon>Craniata</taxon>
        <taxon>Vertebrata</taxon>
        <taxon>Euteleostomi</taxon>
        <taxon>Archelosauria</taxon>
        <taxon>Archosauria</taxon>
        <taxon>Dinosauria</taxon>
        <taxon>Saurischia</taxon>
        <taxon>Theropoda</taxon>
        <taxon>Coelurosauria</taxon>
        <taxon>Aves</taxon>
        <taxon>Neognathae</taxon>
        <taxon>Neoaves</taxon>
        <taxon>Aequornithes</taxon>
        <taxon>Ciconiiformes</taxon>
        <taxon>Ciconiidae</taxon>
        <taxon>Mycteria</taxon>
    </lineage>
</organism>
<name>A0AAN7NXV8_MYCAM</name>